<dbReference type="AlphaFoldDB" id="A0A8S1PJ33"/>
<feature type="compositionally biased region" description="Polar residues" evidence="1">
    <location>
        <begin position="9"/>
        <end position="29"/>
    </location>
</feature>
<name>A0A8S1PJ33_PARPR</name>
<evidence type="ECO:0000256" key="1">
    <source>
        <dbReference type="SAM" id="MobiDB-lite"/>
    </source>
</evidence>
<accession>A0A8S1PJ33</accession>
<organism evidence="2 3">
    <name type="scientific">Paramecium primaurelia</name>
    <dbReference type="NCBI Taxonomy" id="5886"/>
    <lineage>
        <taxon>Eukaryota</taxon>
        <taxon>Sar</taxon>
        <taxon>Alveolata</taxon>
        <taxon>Ciliophora</taxon>
        <taxon>Intramacronucleata</taxon>
        <taxon>Oligohymenophorea</taxon>
        <taxon>Peniculida</taxon>
        <taxon>Parameciidae</taxon>
        <taxon>Paramecium</taxon>
    </lineage>
</organism>
<dbReference type="OMA" id="VSICKNC"/>
<feature type="region of interest" description="Disordered" evidence="1">
    <location>
        <begin position="1"/>
        <end position="45"/>
    </location>
</feature>
<dbReference type="Proteomes" id="UP000688137">
    <property type="component" value="Unassembled WGS sequence"/>
</dbReference>
<sequence length="227" mass="26887">MQEDKTGLFTCQYNSKRTQQSLQNTTQQPEDTKQQQEKIPTNNPKIKFIPIKKQQYLNNQLNQPQQQISQTNDSNQNDEDLSITTTHSQSIFQTNLFIDQTIFQTKAILCQNCTQNIKHNSILLSCFHSYHKECLDELIKEYIDNNKPIILCRCNIKIPQKFILNLIQDRQLKKKYFINQLYGLISKAPLQFQQNLLVENQYHLENLKNILDQLMVEDDTPQKIYYK</sequence>
<keyword evidence="3" id="KW-1185">Reference proteome</keyword>
<evidence type="ECO:0000313" key="3">
    <source>
        <dbReference type="Proteomes" id="UP000688137"/>
    </source>
</evidence>
<proteinExistence type="predicted"/>
<evidence type="ECO:0008006" key="4">
    <source>
        <dbReference type="Google" id="ProtNLM"/>
    </source>
</evidence>
<reference evidence="2" key="1">
    <citation type="submission" date="2021-01" db="EMBL/GenBank/DDBJ databases">
        <authorList>
            <consortium name="Genoscope - CEA"/>
            <person name="William W."/>
        </authorList>
    </citation>
    <scope>NUCLEOTIDE SEQUENCE</scope>
</reference>
<gene>
    <name evidence="2" type="ORF">PPRIM_AZ9-3.1.T1190190</name>
</gene>
<comment type="caution">
    <text evidence="2">The sequence shown here is derived from an EMBL/GenBank/DDBJ whole genome shotgun (WGS) entry which is preliminary data.</text>
</comment>
<evidence type="ECO:0000313" key="2">
    <source>
        <dbReference type="EMBL" id="CAD8102981.1"/>
    </source>
</evidence>
<protein>
    <recommendedName>
        <fullName evidence="4">RING-type domain-containing protein</fullName>
    </recommendedName>
</protein>
<dbReference type="EMBL" id="CAJJDM010000122">
    <property type="protein sequence ID" value="CAD8102981.1"/>
    <property type="molecule type" value="Genomic_DNA"/>
</dbReference>